<evidence type="ECO:0000256" key="3">
    <source>
        <dbReference type="ARBA" id="ARBA00022475"/>
    </source>
</evidence>
<dbReference type="PANTHER" id="PTHR11040:SF211">
    <property type="entry name" value="ZINC TRANSPORTER ZIP11"/>
    <property type="match status" value="1"/>
</dbReference>
<keyword evidence="5" id="KW-0862">Zinc</keyword>
<reference evidence="9" key="1">
    <citation type="submission" date="2022-05" db="EMBL/GenBank/DDBJ databases">
        <title>Jatrophihabitans sp. SB3-54 whole genome sequence.</title>
        <authorList>
            <person name="Suh M.K."/>
            <person name="Eom M.K."/>
            <person name="Kim J.S."/>
            <person name="Kim H.S."/>
            <person name="Do H.E."/>
            <person name="Shin Y.K."/>
            <person name="Lee J.-S."/>
        </authorList>
    </citation>
    <scope>NUCLEOTIDE SEQUENCE</scope>
    <source>
        <strain evidence="9">SB3-54</strain>
    </source>
</reference>
<keyword evidence="6 8" id="KW-1133">Transmembrane helix</keyword>
<feature type="transmembrane region" description="Helical" evidence="8">
    <location>
        <begin position="123"/>
        <end position="145"/>
    </location>
</feature>
<evidence type="ECO:0000313" key="10">
    <source>
        <dbReference type="Proteomes" id="UP001164693"/>
    </source>
</evidence>
<keyword evidence="3" id="KW-1003">Cell membrane</keyword>
<keyword evidence="4 8" id="KW-0812">Transmembrane</keyword>
<dbReference type="Proteomes" id="UP001164693">
    <property type="component" value="Chromosome"/>
</dbReference>
<sequence>MAVLLALGSLLSTLLGGVLAMRARDKLHLILGLAAGVMLGVVGFDLLPEAMELSDQVVFGVPAVMLTTIGGFFTIHLIERSMAIHRAHEGEFGGHHHGLESVGLLAGGGLVAHSFLDGVGIGLGYQAGAAVGLAVAIAVIGHDFADGFNTFTITTLYGNARRRALILLGLDALAPVVGAAAGMVLPIPQSAIGLYLGYFAGFLLYLATADILPEAHARHPSRLTLACTVGGAAFMWLVVGLSQ</sequence>
<name>A0ABY7K100_9ACTN</name>
<proteinExistence type="inferred from homology"/>
<feature type="transmembrane region" description="Helical" evidence="8">
    <location>
        <begin position="59"/>
        <end position="78"/>
    </location>
</feature>
<evidence type="ECO:0000256" key="5">
    <source>
        <dbReference type="ARBA" id="ARBA00022833"/>
    </source>
</evidence>
<comment type="subcellular location">
    <subcellularLocation>
        <location evidence="1">Cell membrane</location>
        <topology evidence="1">Multi-pass membrane protein</topology>
    </subcellularLocation>
</comment>
<feature type="transmembrane region" description="Helical" evidence="8">
    <location>
        <begin position="223"/>
        <end position="242"/>
    </location>
</feature>
<keyword evidence="10" id="KW-1185">Reference proteome</keyword>
<evidence type="ECO:0000256" key="2">
    <source>
        <dbReference type="ARBA" id="ARBA00006939"/>
    </source>
</evidence>
<evidence type="ECO:0000313" key="9">
    <source>
        <dbReference type="EMBL" id="WAX57059.1"/>
    </source>
</evidence>
<feature type="transmembrane region" description="Helical" evidence="8">
    <location>
        <begin position="30"/>
        <end position="47"/>
    </location>
</feature>
<comment type="similarity">
    <text evidence="2">Belongs to the ZIP transporter (TC 2.A.5) family.</text>
</comment>
<dbReference type="EMBL" id="CP097463">
    <property type="protein sequence ID" value="WAX57059.1"/>
    <property type="molecule type" value="Genomic_DNA"/>
</dbReference>
<evidence type="ECO:0000256" key="6">
    <source>
        <dbReference type="ARBA" id="ARBA00022989"/>
    </source>
</evidence>
<dbReference type="PANTHER" id="PTHR11040">
    <property type="entry name" value="ZINC/IRON TRANSPORTER"/>
    <property type="match status" value="1"/>
</dbReference>
<dbReference type="RefSeq" id="WP_269443594.1">
    <property type="nucleotide sequence ID" value="NZ_CP097463.1"/>
</dbReference>
<dbReference type="InterPro" id="IPR003689">
    <property type="entry name" value="ZIP"/>
</dbReference>
<evidence type="ECO:0000256" key="7">
    <source>
        <dbReference type="ARBA" id="ARBA00023136"/>
    </source>
</evidence>
<feature type="transmembrane region" description="Helical" evidence="8">
    <location>
        <begin position="191"/>
        <end position="211"/>
    </location>
</feature>
<protein>
    <submittedName>
        <fullName evidence="9">ZIP family metal transporter</fullName>
    </submittedName>
</protein>
<evidence type="ECO:0000256" key="4">
    <source>
        <dbReference type="ARBA" id="ARBA00022692"/>
    </source>
</evidence>
<dbReference type="Pfam" id="PF02535">
    <property type="entry name" value="Zip"/>
    <property type="match status" value="1"/>
</dbReference>
<feature type="transmembrane region" description="Helical" evidence="8">
    <location>
        <begin position="165"/>
        <end position="185"/>
    </location>
</feature>
<accession>A0ABY7K100</accession>
<evidence type="ECO:0000256" key="1">
    <source>
        <dbReference type="ARBA" id="ARBA00004651"/>
    </source>
</evidence>
<organism evidence="9 10">
    <name type="scientific">Jatrophihabitans cynanchi</name>
    <dbReference type="NCBI Taxonomy" id="2944128"/>
    <lineage>
        <taxon>Bacteria</taxon>
        <taxon>Bacillati</taxon>
        <taxon>Actinomycetota</taxon>
        <taxon>Actinomycetes</taxon>
        <taxon>Jatrophihabitantales</taxon>
        <taxon>Jatrophihabitantaceae</taxon>
        <taxon>Jatrophihabitans</taxon>
    </lineage>
</organism>
<keyword evidence="7 8" id="KW-0472">Membrane</keyword>
<evidence type="ECO:0000256" key="8">
    <source>
        <dbReference type="SAM" id="Phobius"/>
    </source>
</evidence>
<gene>
    <name evidence="9" type="ORF">M6B22_21450</name>
</gene>